<name>A0ABX0KDW3_9PROT</name>
<evidence type="ECO:0000313" key="2">
    <source>
        <dbReference type="Proteomes" id="UP000615326"/>
    </source>
</evidence>
<organism evidence="1 2">
    <name type="scientific">Acetobacter fallax</name>
    <dbReference type="NCBI Taxonomy" id="1737473"/>
    <lineage>
        <taxon>Bacteria</taxon>
        <taxon>Pseudomonadati</taxon>
        <taxon>Pseudomonadota</taxon>
        <taxon>Alphaproteobacteria</taxon>
        <taxon>Acetobacterales</taxon>
        <taxon>Acetobacteraceae</taxon>
        <taxon>Acetobacter</taxon>
    </lineage>
</organism>
<dbReference type="Proteomes" id="UP000615326">
    <property type="component" value="Unassembled WGS sequence"/>
</dbReference>
<reference evidence="1 2" key="1">
    <citation type="journal article" date="2020" name="Int. J. Syst. Evol. Microbiol.">
        <title>Novel acetic acid bacteria from cider fermentations: Acetobacter conturbans sp. nov. and Acetobacter fallax sp. nov.</title>
        <authorList>
            <person name="Sombolestani A.S."/>
            <person name="Cleenwerck I."/>
            <person name="Cnockaert M."/>
            <person name="Borremans W."/>
            <person name="Wieme A.D."/>
            <person name="De Vuyst L."/>
            <person name="Vandamme P."/>
        </authorList>
    </citation>
    <scope>NUCLEOTIDE SEQUENCE [LARGE SCALE GENOMIC DNA]</scope>
    <source>
        <strain evidence="1 2">LMG 1637</strain>
    </source>
</reference>
<protein>
    <submittedName>
        <fullName evidence="1">Uncharacterized protein</fullName>
    </submittedName>
</protein>
<comment type="caution">
    <text evidence="1">The sequence shown here is derived from an EMBL/GenBank/DDBJ whole genome shotgun (WGS) entry which is preliminary data.</text>
</comment>
<evidence type="ECO:0000313" key="1">
    <source>
        <dbReference type="EMBL" id="NHO33998.1"/>
    </source>
</evidence>
<dbReference type="EMBL" id="WOSW01000047">
    <property type="protein sequence ID" value="NHO33998.1"/>
    <property type="molecule type" value="Genomic_DNA"/>
</dbReference>
<accession>A0ABX0KDW3</accession>
<proteinExistence type="predicted"/>
<sequence>MKFMKFQAAPIRPFLCGEELVAGAGFFRIRLIISGHRKKNAPEIKMLPEKHNTGIHRGQSGMVLVTIIQDPKAHEMGTVQKRSQSLVLLVSSISLSREILPPFGIRRI</sequence>
<gene>
    <name evidence="1" type="ORF">GOB84_15905</name>
</gene>
<dbReference type="RefSeq" id="WP_173578460.1">
    <property type="nucleotide sequence ID" value="NZ_WOSW01000047.1"/>
</dbReference>
<keyword evidence="2" id="KW-1185">Reference proteome</keyword>